<feature type="region of interest" description="Disordered" evidence="1">
    <location>
        <begin position="44"/>
        <end position="65"/>
    </location>
</feature>
<evidence type="ECO:0000313" key="2">
    <source>
        <dbReference type="EMBL" id="MFC6066542.1"/>
    </source>
</evidence>
<protein>
    <submittedName>
        <fullName evidence="2">Uncharacterized protein</fullName>
    </submittedName>
</protein>
<evidence type="ECO:0000313" key="3">
    <source>
        <dbReference type="Proteomes" id="UP001596139"/>
    </source>
</evidence>
<name>A0ABW1MSZ9_9ACTN</name>
<reference evidence="3" key="1">
    <citation type="journal article" date="2019" name="Int. J. Syst. Evol. Microbiol.">
        <title>The Global Catalogue of Microorganisms (GCM) 10K type strain sequencing project: providing services to taxonomists for standard genome sequencing and annotation.</title>
        <authorList>
            <consortium name="The Broad Institute Genomics Platform"/>
            <consortium name="The Broad Institute Genome Sequencing Center for Infectious Disease"/>
            <person name="Wu L."/>
            <person name="Ma J."/>
        </authorList>
    </citation>
    <scope>NUCLEOTIDE SEQUENCE [LARGE SCALE GENOMIC DNA]</scope>
    <source>
        <strain evidence="3">CGMCC 1.15180</strain>
    </source>
</reference>
<gene>
    <name evidence="2" type="ORF">ACFP4F_28900</name>
</gene>
<proteinExistence type="predicted"/>
<comment type="caution">
    <text evidence="2">The sequence shown here is derived from an EMBL/GenBank/DDBJ whole genome shotgun (WGS) entry which is preliminary data.</text>
</comment>
<accession>A0ABW1MSZ9</accession>
<keyword evidence="3" id="KW-1185">Reference proteome</keyword>
<evidence type="ECO:0000256" key="1">
    <source>
        <dbReference type="SAM" id="MobiDB-lite"/>
    </source>
</evidence>
<dbReference type="EMBL" id="JBHSPX010000008">
    <property type="protein sequence ID" value="MFC6066542.1"/>
    <property type="molecule type" value="Genomic_DNA"/>
</dbReference>
<dbReference type="RefSeq" id="WP_157848991.1">
    <property type="nucleotide sequence ID" value="NZ_JBHSPX010000008.1"/>
</dbReference>
<dbReference type="Proteomes" id="UP001596139">
    <property type="component" value="Unassembled WGS sequence"/>
</dbReference>
<organism evidence="2 3">
    <name type="scientific">Streptomyces ochraceiscleroticus</name>
    <dbReference type="NCBI Taxonomy" id="47761"/>
    <lineage>
        <taxon>Bacteria</taxon>
        <taxon>Bacillati</taxon>
        <taxon>Actinomycetota</taxon>
        <taxon>Actinomycetes</taxon>
        <taxon>Kitasatosporales</taxon>
        <taxon>Streptomycetaceae</taxon>
        <taxon>Streptomyces</taxon>
    </lineage>
</organism>
<sequence length="65" mass="6845">MSRNGRVGMPVRVWRLARRAADDPVVRMLAVALLQVAAARIEQSGGPASARRGCGEGVCKAGQLT</sequence>